<dbReference type="PROSITE" id="PS00018">
    <property type="entry name" value="EF_HAND_1"/>
    <property type="match status" value="3"/>
</dbReference>
<dbReference type="Gene3D" id="1.10.238.10">
    <property type="entry name" value="EF-hand"/>
    <property type="match status" value="1"/>
</dbReference>
<comment type="caution">
    <text evidence="2">The sequence shown here is derived from an EMBL/GenBank/DDBJ whole genome shotgun (WGS) entry which is preliminary data.</text>
</comment>
<feature type="domain" description="EF-hand" evidence="1">
    <location>
        <begin position="5"/>
        <end position="40"/>
    </location>
</feature>
<accession>A0ABT3CXI4</accession>
<dbReference type="EMBL" id="JAOYOD010000001">
    <property type="protein sequence ID" value="MCV9388413.1"/>
    <property type="molecule type" value="Genomic_DNA"/>
</dbReference>
<dbReference type="Pfam" id="PF13499">
    <property type="entry name" value="EF-hand_7"/>
    <property type="match status" value="1"/>
</dbReference>
<sequence>MLSPLQIEKQTHFFNILDFDRSGTIEKEDFEAIGENLCIVRDFDMDTEAYDTVMGMTTSIWGHLLPFVEGDHGTLDQWLKFMSSLLDPSNIETYKKYVLNFTSTLFKLFDLNDDGYISQNEYIDLFIGLRIEVRFAPKAFRALDDNKDGKISHDELVRSVDQFFRSNKQEALGNWLFGSWEPEDD</sequence>
<organism evidence="2 3">
    <name type="scientific">Reichenbachiella ulvae</name>
    <dbReference type="NCBI Taxonomy" id="2980104"/>
    <lineage>
        <taxon>Bacteria</taxon>
        <taxon>Pseudomonadati</taxon>
        <taxon>Bacteroidota</taxon>
        <taxon>Cytophagia</taxon>
        <taxon>Cytophagales</taxon>
        <taxon>Reichenbachiellaceae</taxon>
        <taxon>Reichenbachiella</taxon>
    </lineage>
</organism>
<name>A0ABT3CXI4_9BACT</name>
<dbReference type="SMART" id="SM00054">
    <property type="entry name" value="EFh"/>
    <property type="match status" value="3"/>
</dbReference>
<keyword evidence="3" id="KW-1185">Reference proteome</keyword>
<dbReference type="RefSeq" id="WP_264139279.1">
    <property type="nucleotide sequence ID" value="NZ_JAOYOD010000001.1"/>
</dbReference>
<dbReference type="Pfam" id="PF13202">
    <property type="entry name" value="EF-hand_5"/>
    <property type="match status" value="1"/>
</dbReference>
<dbReference type="SUPFAM" id="SSF47473">
    <property type="entry name" value="EF-hand"/>
    <property type="match status" value="1"/>
</dbReference>
<protein>
    <submittedName>
        <fullName evidence="2">EF-hand domain-containing protein</fullName>
    </submittedName>
</protein>
<dbReference type="Proteomes" id="UP001300692">
    <property type="component" value="Unassembled WGS sequence"/>
</dbReference>
<dbReference type="InterPro" id="IPR011992">
    <property type="entry name" value="EF-hand-dom_pair"/>
</dbReference>
<gene>
    <name evidence="2" type="ORF">N7U62_17145</name>
</gene>
<feature type="domain" description="EF-hand" evidence="1">
    <location>
        <begin position="138"/>
        <end position="166"/>
    </location>
</feature>
<feature type="domain" description="EF-hand" evidence="1">
    <location>
        <begin position="105"/>
        <end position="132"/>
    </location>
</feature>
<dbReference type="PROSITE" id="PS50222">
    <property type="entry name" value="EF_HAND_2"/>
    <property type="match status" value="3"/>
</dbReference>
<evidence type="ECO:0000259" key="1">
    <source>
        <dbReference type="PROSITE" id="PS50222"/>
    </source>
</evidence>
<dbReference type="CDD" id="cd00051">
    <property type="entry name" value="EFh"/>
    <property type="match status" value="1"/>
</dbReference>
<proteinExistence type="predicted"/>
<evidence type="ECO:0000313" key="2">
    <source>
        <dbReference type="EMBL" id="MCV9388413.1"/>
    </source>
</evidence>
<evidence type="ECO:0000313" key="3">
    <source>
        <dbReference type="Proteomes" id="UP001300692"/>
    </source>
</evidence>
<reference evidence="2 3" key="1">
    <citation type="submission" date="2022-10" db="EMBL/GenBank/DDBJ databases">
        <title>Comparative genomics and taxonomic characterization of three novel marine species of genus Reichenbachiella exhibiting antioxidant and polysaccharide degradation activities.</title>
        <authorList>
            <person name="Muhammad N."/>
            <person name="Lee Y.-J."/>
            <person name="Ko J."/>
            <person name="Kim S.-G."/>
        </authorList>
    </citation>
    <scope>NUCLEOTIDE SEQUENCE [LARGE SCALE GENOMIC DNA]</scope>
    <source>
        <strain evidence="2 3">ABR2-5</strain>
    </source>
</reference>
<dbReference type="InterPro" id="IPR018247">
    <property type="entry name" value="EF_Hand_1_Ca_BS"/>
</dbReference>
<dbReference type="InterPro" id="IPR002048">
    <property type="entry name" value="EF_hand_dom"/>
</dbReference>